<dbReference type="InterPro" id="IPR018312">
    <property type="entry name" value="Chromosome_initiator_DnaA_CS"/>
</dbReference>
<dbReference type="Pfam" id="PF08299">
    <property type="entry name" value="Bac_DnaA_C"/>
    <property type="match status" value="1"/>
</dbReference>
<keyword evidence="2 8" id="KW-0963">Cytoplasm</keyword>
<reference evidence="14 15" key="1">
    <citation type="journal article" date="2015" name="Nature">
        <title>rRNA introns, odd ribosomes, and small enigmatic genomes across a large radiation of phyla.</title>
        <authorList>
            <person name="Brown C.T."/>
            <person name="Hug L.A."/>
            <person name="Thomas B.C."/>
            <person name="Sharon I."/>
            <person name="Castelle C.J."/>
            <person name="Singh A."/>
            <person name="Wilkins M.J."/>
            <person name="Williams K.H."/>
            <person name="Banfield J.F."/>
        </authorList>
    </citation>
    <scope>NUCLEOTIDE SEQUENCE [LARGE SCALE GENOMIC DNA]</scope>
</reference>
<dbReference type="GO" id="GO:0006270">
    <property type="term" value="P:DNA replication initiation"/>
    <property type="evidence" value="ECO:0007669"/>
    <property type="project" value="UniProtKB-UniRule"/>
</dbReference>
<dbReference type="GO" id="GO:0006275">
    <property type="term" value="P:regulation of DNA replication"/>
    <property type="evidence" value="ECO:0007669"/>
    <property type="project" value="UniProtKB-UniRule"/>
</dbReference>
<dbReference type="CDD" id="cd00009">
    <property type="entry name" value="AAA"/>
    <property type="match status" value="1"/>
</dbReference>
<evidence type="ECO:0000256" key="7">
    <source>
        <dbReference type="ARBA" id="ARBA00023125"/>
    </source>
</evidence>
<evidence type="ECO:0000313" key="15">
    <source>
        <dbReference type="Proteomes" id="UP000033869"/>
    </source>
</evidence>
<feature type="region of interest" description="Domain III, AAA+ region" evidence="8">
    <location>
        <begin position="117"/>
        <end position="333"/>
    </location>
</feature>
<dbReference type="InterPro" id="IPR020591">
    <property type="entry name" value="Chromosome_initiator_DnaA-like"/>
</dbReference>
<feature type="binding site" evidence="8">
    <location>
        <position position="164"/>
    </location>
    <ligand>
        <name>ATP</name>
        <dbReference type="ChEBI" id="CHEBI:30616"/>
    </ligand>
</feature>
<keyword evidence="5 8" id="KW-0067">ATP-binding</keyword>
<evidence type="ECO:0000256" key="3">
    <source>
        <dbReference type="ARBA" id="ARBA00022705"/>
    </source>
</evidence>
<sequence>MDNTSLWQAVLGQLEVTLSKANFATWFKNTSVLEQQDQKVVISVPNVFTKEWLEKKYHHDIFNALRDILNGHLEAIEYKVGSGKSLVHKRTQSQPTMVAEEALVQIEETPISTEPTTLNSKLTFDTFVVGTSNRLAYAACQSVSNNPGHTYNPLFLYGGVGLGKTHLMQAIGNEILRKNPKKKIEYITSERFTNEFISSIGSRKTNEFKDKYRAIDVLLIDDMQFLAGKEQTQEEFFHTFNALHQTNKQIVLTSDRPPKAIPTIEDRLRSRFEWGMIADIQPPDLETRIAILQRKAQTKGFDIPLEIIDYIAKNVQHNIRELEGALTRIIAFCELNGSRPSVTIAQSLLGNIISNPKRRALTPKQVIEQIAAFYDLQTDDITGPRRDKNIVVPRQIGMYLMRDELNLSFPKIAQALGGRDHTTIMHGCSKIEKEIDINERLRQEINLIKERLYMP</sequence>
<feature type="region of interest" description="Domain IV, binds dsDNA" evidence="8">
    <location>
        <begin position="334"/>
        <end position="455"/>
    </location>
</feature>
<evidence type="ECO:0000256" key="10">
    <source>
        <dbReference type="RuleBase" id="RU000577"/>
    </source>
</evidence>
<dbReference type="GO" id="GO:0005737">
    <property type="term" value="C:cytoplasm"/>
    <property type="evidence" value="ECO:0007669"/>
    <property type="project" value="UniProtKB-SubCell"/>
</dbReference>
<evidence type="ECO:0000259" key="12">
    <source>
        <dbReference type="SMART" id="SM00382"/>
    </source>
</evidence>
<comment type="caution">
    <text evidence="8">Lacks conserved residue(s) required for the propagation of feature annotation.</text>
</comment>
<dbReference type="InterPro" id="IPR003593">
    <property type="entry name" value="AAA+_ATPase"/>
</dbReference>
<dbReference type="InterPro" id="IPR027417">
    <property type="entry name" value="P-loop_NTPase"/>
</dbReference>
<evidence type="ECO:0000259" key="13">
    <source>
        <dbReference type="SMART" id="SM00760"/>
    </source>
</evidence>
<dbReference type="Gene3D" id="1.10.1750.10">
    <property type="match status" value="1"/>
</dbReference>
<keyword evidence="4 8" id="KW-0547">Nucleotide-binding</keyword>
<accession>A0A0G0W8U4</accession>
<feature type="binding site" evidence="8">
    <location>
        <position position="161"/>
    </location>
    <ligand>
        <name>ATP</name>
        <dbReference type="ChEBI" id="CHEBI:30616"/>
    </ligand>
</feature>
<dbReference type="PANTHER" id="PTHR30050">
    <property type="entry name" value="CHROMOSOMAL REPLICATION INITIATOR PROTEIN DNAA"/>
    <property type="match status" value="1"/>
</dbReference>
<dbReference type="InterPro" id="IPR010921">
    <property type="entry name" value="Trp_repressor/repl_initiator"/>
</dbReference>
<dbReference type="InterPro" id="IPR024633">
    <property type="entry name" value="DnaA_N_dom"/>
</dbReference>
<feature type="binding site" evidence="8">
    <location>
        <position position="163"/>
    </location>
    <ligand>
        <name>ATP</name>
        <dbReference type="ChEBI" id="CHEBI:30616"/>
    </ligand>
</feature>
<evidence type="ECO:0000256" key="4">
    <source>
        <dbReference type="ARBA" id="ARBA00022741"/>
    </source>
</evidence>
<dbReference type="SMART" id="SM00382">
    <property type="entry name" value="AAA"/>
    <property type="match status" value="1"/>
</dbReference>
<dbReference type="Gene3D" id="3.30.300.180">
    <property type="match status" value="1"/>
</dbReference>
<dbReference type="SUPFAM" id="SSF52540">
    <property type="entry name" value="P-loop containing nucleoside triphosphate hydrolases"/>
    <property type="match status" value="1"/>
</dbReference>
<dbReference type="Pfam" id="PF11638">
    <property type="entry name" value="DnaA_N"/>
    <property type="match status" value="1"/>
</dbReference>
<dbReference type="Gene3D" id="3.40.50.300">
    <property type="entry name" value="P-loop containing nucleotide triphosphate hydrolases"/>
    <property type="match status" value="1"/>
</dbReference>
<dbReference type="Gene3D" id="1.10.8.60">
    <property type="match status" value="1"/>
</dbReference>
<evidence type="ECO:0000256" key="9">
    <source>
        <dbReference type="NCBIfam" id="TIGR00362"/>
    </source>
</evidence>
<dbReference type="InterPro" id="IPR001957">
    <property type="entry name" value="Chromosome_initiator_DnaA"/>
</dbReference>
<evidence type="ECO:0000256" key="11">
    <source>
        <dbReference type="RuleBase" id="RU004227"/>
    </source>
</evidence>
<comment type="caution">
    <text evidence="14">The sequence shown here is derived from an EMBL/GenBank/DDBJ whole genome shotgun (WGS) entry which is preliminary data.</text>
</comment>
<keyword evidence="7 8" id="KW-0238">DNA-binding</keyword>
<dbReference type="FunFam" id="3.40.50.300:FF:000150">
    <property type="entry name" value="Chromosomal replication initiator protein DnaA"/>
    <property type="match status" value="1"/>
</dbReference>
<dbReference type="InterPro" id="IPR038454">
    <property type="entry name" value="DnaA_N_sf"/>
</dbReference>
<dbReference type="Proteomes" id="UP000033869">
    <property type="component" value="Unassembled WGS sequence"/>
</dbReference>
<comment type="domain">
    <text evidence="8">Domain I is involved in oligomerization and binding regulators, domain II is flexibile and of varying length in different bacteria, domain III forms the AAA+ region, while domain IV binds dsDNA.</text>
</comment>
<dbReference type="PROSITE" id="PS01008">
    <property type="entry name" value="DNAA"/>
    <property type="match status" value="1"/>
</dbReference>
<protein>
    <recommendedName>
        <fullName evidence="8 9">Chromosomal replication initiator protein DnaA</fullName>
    </recommendedName>
</protein>
<feature type="region of interest" description="Domain I, interacts with DnaA modulators" evidence="8">
    <location>
        <begin position="1"/>
        <end position="107"/>
    </location>
</feature>
<evidence type="ECO:0000313" key="14">
    <source>
        <dbReference type="EMBL" id="KKS09424.1"/>
    </source>
</evidence>
<keyword evidence="3 8" id="KW-0235">DNA replication</keyword>
<dbReference type="AlphaFoldDB" id="A0A0G0W8U4"/>
<dbReference type="PRINTS" id="PR00051">
    <property type="entry name" value="DNAA"/>
</dbReference>
<feature type="domain" description="Chromosomal replication initiator DnaA C-terminal" evidence="13">
    <location>
        <begin position="362"/>
        <end position="431"/>
    </location>
</feature>
<gene>
    <name evidence="8" type="primary">dnaA</name>
    <name evidence="14" type="ORF">UU65_C0002G0202</name>
</gene>
<dbReference type="Pfam" id="PF00308">
    <property type="entry name" value="Bac_DnaA"/>
    <property type="match status" value="1"/>
</dbReference>
<dbReference type="NCBIfam" id="TIGR00362">
    <property type="entry name" value="DnaA"/>
    <property type="match status" value="1"/>
</dbReference>
<dbReference type="HAMAP" id="MF_00377">
    <property type="entry name" value="DnaA_bact"/>
    <property type="match status" value="1"/>
</dbReference>
<dbReference type="SUPFAM" id="SSF48295">
    <property type="entry name" value="TrpR-like"/>
    <property type="match status" value="1"/>
</dbReference>
<dbReference type="InterPro" id="IPR013317">
    <property type="entry name" value="DnaA_dom"/>
</dbReference>
<organism evidence="14 15">
    <name type="scientific">candidate division CPR2 bacterium GW2011_GWC1_41_48</name>
    <dbReference type="NCBI Taxonomy" id="1618344"/>
    <lineage>
        <taxon>Bacteria</taxon>
        <taxon>Bacteria division CPR2</taxon>
    </lineage>
</organism>
<feature type="binding site" evidence="8">
    <location>
        <position position="165"/>
    </location>
    <ligand>
        <name>ATP</name>
        <dbReference type="ChEBI" id="CHEBI:30616"/>
    </ligand>
</feature>
<proteinExistence type="inferred from homology"/>
<comment type="similarity">
    <text evidence="1 8 11">Belongs to the DnaA family.</text>
</comment>
<dbReference type="PANTHER" id="PTHR30050:SF2">
    <property type="entry name" value="CHROMOSOMAL REPLICATION INITIATOR PROTEIN DNAA"/>
    <property type="match status" value="1"/>
</dbReference>
<feature type="domain" description="AAA+ ATPase" evidence="12">
    <location>
        <begin position="150"/>
        <end position="278"/>
    </location>
</feature>
<evidence type="ECO:0000256" key="5">
    <source>
        <dbReference type="ARBA" id="ARBA00022840"/>
    </source>
</evidence>
<dbReference type="InterPro" id="IPR013159">
    <property type="entry name" value="DnaA_C"/>
</dbReference>
<dbReference type="PATRIC" id="fig|1618344.3.peg.540"/>
<keyword evidence="6 8" id="KW-0446">Lipid-binding</keyword>
<evidence type="ECO:0000256" key="2">
    <source>
        <dbReference type="ARBA" id="ARBA00022490"/>
    </source>
</evidence>
<comment type="function">
    <text evidence="8 10">Plays an essential role in the initiation and regulation of chromosomal replication. ATP-DnaA binds to the origin of replication (oriC) to initiate formation of the DNA replication initiation complex once per cell cycle. Binds the DnaA box (a 9 base pair repeat at the origin) and separates the double-stranded (ds)DNA. Forms a right-handed helical filament on oriC DNA; dsDNA binds to the exterior of the filament while single-stranded (ss)DNA is stabiized in the filament's interior. The ATP-DnaA-oriC complex binds and stabilizes one strand of the AT-rich DNA unwinding element (DUE), permitting loading of DNA polymerase. After initiation quickly degrades to an ADP-DnaA complex that is not apt for DNA replication. Binds acidic phospholipids.</text>
</comment>
<dbReference type="SMART" id="SM00760">
    <property type="entry name" value="Bac_DnaA_C"/>
    <property type="match status" value="1"/>
</dbReference>
<dbReference type="CDD" id="cd06571">
    <property type="entry name" value="Bac_DnaA_C"/>
    <property type="match status" value="1"/>
</dbReference>
<dbReference type="GO" id="GO:0008289">
    <property type="term" value="F:lipid binding"/>
    <property type="evidence" value="ECO:0007669"/>
    <property type="project" value="UniProtKB-KW"/>
</dbReference>
<dbReference type="EMBL" id="LCBL01000002">
    <property type="protein sequence ID" value="KKS09424.1"/>
    <property type="molecule type" value="Genomic_DNA"/>
</dbReference>
<evidence type="ECO:0000256" key="1">
    <source>
        <dbReference type="ARBA" id="ARBA00006583"/>
    </source>
</evidence>
<name>A0A0G0W8U4_UNCC2</name>
<comment type="subcellular location">
    <subcellularLocation>
        <location evidence="8">Cytoplasm</location>
    </subcellularLocation>
</comment>
<evidence type="ECO:0000256" key="6">
    <source>
        <dbReference type="ARBA" id="ARBA00023121"/>
    </source>
</evidence>
<dbReference type="GO" id="GO:0005524">
    <property type="term" value="F:ATP binding"/>
    <property type="evidence" value="ECO:0007669"/>
    <property type="project" value="UniProtKB-UniRule"/>
</dbReference>
<evidence type="ECO:0000256" key="8">
    <source>
        <dbReference type="HAMAP-Rule" id="MF_00377"/>
    </source>
</evidence>
<dbReference type="GO" id="GO:0005886">
    <property type="term" value="C:plasma membrane"/>
    <property type="evidence" value="ECO:0007669"/>
    <property type="project" value="TreeGrafter"/>
</dbReference>
<dbReference type="GO" id="GO:0003688">
    <property type="term" value="F:DNA replication origin binding"/>
    <property type="evidence" value="ECO:0007669"/>
    <property type="project" value="UniProtKB-UniRule"/>
</dbReference>
<comment type="subunit">
    <text evidence="8">Oligomerizes as a right-handed, spiral filament on DNA at oriC.</text>
</comment>